<dbReference type="PANTHER" id="PTHR47974:SF3">
    <property type="entry name" value="RECEPTOR-LIKE SERINE_THREONINE-PROTEIN KINASE"/>
    <property type="match status" value="1"/>
</dbReference>
<organism evidence="10">
    <name type="scientific">Tanacetum cinerariifolium</name>
    <name type="common">Dalmatian daisy</name>
    <name type="synonym">Chrysanthemum cinerariifolium</name>
    <dbReference type="NCBI Taxonomy" id="118510"/>
    <lineage>
        <taxon>Eukaryota</taxon>
        <taxon>Viridiplantae</taxon>
        <taxon>Streptophyta</taxon>
        <taxon>Embryophyta</taxon>
        <taxon>Tracheophyta</taxon>
        <taxon>Spermatophyta</taxon>
        <taxon>Magnoliopsida</taxon>
        <taxon>eudicotyledons</taxon>
        <taxon>Gunneridae</taxon>
        <taxon>Pentapetalae</taxon>
        <taxon>asterids</taxon>
        <taxon>campanulids</taxon>
        <taxon>Asterales</taxon>
        <taxon>Asteraceae</taxon>
        <taxon>Asteroideae</taxon>
        <taxon>Anthemideae</taxon>
        <taxon>Anthemidinae</taxon>
        <taxon>Tanacetum</taxon>
    </lineage>
</organism>
<dbReference type="PROSITE" id="PS50011">
    <property type="entry name" value="PROTEIN_KINASE_DOM"/>
    <property type="match status" value="1"/>
</dbReference>
<dbReference type="PROSITE" id="PS00107">
    <property type="entry name" value="PROTEIN_KINASE_ATP"/>
    <property type="match status" value="1"/>
</dbReference>
<dbReference type="InterPro" id="IPR011009">
    <property type="entry name" value="Kinase-like_dom_sf"/>
</dbReference>
<evidence type="ECO:0000256" key="8">
    <source>
        <dbReference type="SAM" id="MobiDB-lite"/>
    </source>
</evidence>
<evidence type="ECO:0000256" key="2">
    <source>
        <dbReference type="ARBA" id="ARBA00022692"/>
    </source>
</evidence>
<evidence type="ECO:0000313" key="10">
    <source>
        <dbReference type="EMBL" id="GEU60158.1"/>
    </source>
</evidence>
<feature type="binding site" evidence="6">
    <location>
        <position position="380"/>
    </location>
    <ligand>
        <name>ATP</name>
        <dbReference type="ChEBI" id="CHEBI:30616"/>
    </ligand>
</feature>
<keyword evidence="3" id="KW-0732">Signal</keyword>
<feature type="region of interest" description="Disordered" evidence="8">
    <location>
        <begin position="66"/>
        <end position="188"/>
    </location>
</feature>
<keyword evidence="10" id="KW-0808">Transferase</keyword>
<keyword evidence="10" id="KW-0418">Kinase</keyword>
<evidence type="ECO:0000256" key="4">
    <source>
        <dbReference type="ARBA" id="ARBA00022989"/>
    </source>
</evidence>
<feature type="compositionally biased region" description="Polar residues" evidence="8">
    <location>
        <begin position="145"/>
        <end position="181"/>
    </location>
</feature>
<keyword evidence="6" id="KW-0547">Nucleotide-binding</keyword>
<dbReference type="Gene3D" id="3.30.200.20">
    <property type="entry name" value="Phosphorylase Kinase, domain 1"/>
    <property type="match status" value="1"/>
</dbReference>
<dbReference type="GO" id="GO:0004672">
    <property type="term" value="F:protein kinase activity"/>
    <property type="evidence" value="ECO:0007669"/>
    <property type="project" value="InterPro"/>
</dbReference>
<gene>
    <name evidence="10" type="ORF">Tci_032136</name>
</gene>
<dbReference type="InterPro" id="IPR000719">
    <property type="entry name" value="Prot_kinase_dom"/>
</dbReference>
<sequence>MFITSWVYLNDEYVAMTRSYFIQYTQHAILEFRDTLIQHLESVKKYIDERAQLKKEYDGWMNERQMQTTEEKVHTSKALDASSVDTESSRTESKEQDTSSRSGNDAHDDGADIRPIYDEEPMAKEAKKKTQERSRNSEPSLMPSARSQSTSNGSKLKPRSNTQTSRNWPASKSSFATTKTVPTAEHPRNFRNDSCVIKFLKEVNSRVKVPSNKTTNRNKPVEQISVPNKQEIHIPTGHRFSIKKTSVVQKKTITLRSYLRWKPTGRIFKTVSLRWIPTGKIFASSITKVDSEPLNGSNADITNQYECEQTLDGSACTLNLSACTSFNPKEEGLKVHDGACHNPLYKLKKVSHNVSKEIGRGASGIVYKGVLVDNEVSAIKRLKEFSNNQVEAKLIAVDISTLGRLNHMNLIKFRGKDLAASICGLSDCEKVDPSKVVVGKDDETLVLVFNEALGVGDGVLEIKFSGVLNEL</sequence>
<dbReference type="InterPro" id="IPR017441">
    <property type="entry name" value="Protein_kinase_ATP_BS"/>
</dbReference>
<dbReference type="GO" id="GO:0016020">
    <property type="term" value="C:membrane"/>
    <property type="evidence" value="ECO:0007669"/>
    <property type="project" value="UniProtKB-SubCell"/>
</dbReference>
<dbReference type="AlphaFoldDB" id="A0A6L2LET4"/>
<accession>A0A6L2LET4</accession>
<evidence type="ECO:0000256" key="1">
    <source>
        <dbReference type="ARBA" id="ARBA00004167"/>
    </source>
</evidence>
<protein>
    <submittedName>
        <fullName evidence="10">Putative receptor protein kinase ZmPK1</fullName>
    </submittedName>
</protein>
<proteinExistence type="predicted"/>
<comment type="subcellular location">
    <subcellularLocation>
        <location evidence="1">Membrane</location>
        <topology evidence="1">Single-pass membrane protein</topology>
    </subcellularLocation>
</comment>
<keyword evidence="5" id="KW-0472">Membrane</keyword>
<dbReference type="EMBL" id="BKCJ010004290">
    <property type="protein sequence ID" value="GEU60158.1"/>
    <property type="molecule type" value="Genomic_DNA"/>
</dbReference>
<evidence type="ECO:0000256" key="6">
    <source>
        <dbReference type="PROSITE-ProRule" id="PRU10141"/>
    </source>
</evidence>
<feature type="coiled-coil region" evidence="7">
    <location>
        <begin position="36"/>
        <end position="63"/>
    </location>
</feature>
<evidence type="ECO:0000256" key="7">
    <source>
        <dbReference type="SAM" id="Coils"/>
    </source>
</evidence>
<keyword evidence="10" id="KW-0675">Receptor</keyword>
<evidence type="ECO:0000259" key="9">
    <source>
        <dbReference type="PROSITE" id="PS50011"/>
    </source>
</evidence>
<evidence type="ECO:0000256" key="3">
    <source>
        <dbReference type="ARBA" id="ARBA00022729"/>
    </source>
</evidence>
<dbReference type="GO" id="GO:0005524">
    <property type="term" value="F:ATP binding"/>
    <property type="evidence" value="ECO:0007669"/>
    <property type="project" value="UniProtKB-UniRule"/>
</dbReference>
<dbReference type="SUPFAM" id="SSF56112">
    <property type="entry name" value="Protein kinase-like (PK-like)"/>
    <property type="match status" value="1"/>
</dbReference>
<keyword evidence="4" id="KW-1133">Transmembrane helix</keyword>
<keyword evidence="6" id="KW-0067">ATP-binding</keyword>
<keyword evidence="7" id="KW-0175">Coiled coil</keyword>
<feature type="domain" description="Protein kinase" evidence="9">
    <location>
        <begin position="352"/>
        <end position="471"/>
    </location>
</feature>
<dbReference type="PANTHER" id="PTHR47974">
    <property type="entry name" value="OS07G0415500 PROTEIN"/>
    <property type="match status" value="1"/>
</dbReference>
<comment type="caution">
    <text evidence="10">The sequence shown here is derived from an EMBL/GenBank/DDBJ whole genome shotgun (WGS) entry which is preliminary data.</text>
</comment>
<feature type="compositionally biased region" description="Basic and acidic residues" evidence="8">
    <location>
        <begin position="87"/>
        <end position="136"/>
    </location>
</feature>
<reference evidence="10" key="1">
    <citation type="journal article" date="2019" name="Sci. Rep.">
        <title>Draft genome of Tanacetum cinerariifolium, the natural source of mosquito coil.</title>
        <authorList>
            <person name="Yamashiro T."/>
            <person name="Shiraishi A."/>
            <person name="Satake H."/>
            <person name="Nakayama K."/>
        </authorList>
    </citation>
    <scope>NUCLEOTIDE SEQUENCE</scope>
</reference>
<name>A0A6L2LET4_TANCI</name>
<evidence type="ECO:0000256" key="5">
    <source>
        <dbReference type="ARBA" id="ARBA00023136"/>
    </source>
</evidence>
<keyword evidence="2" id="KW-0812">Transmembrane</keyword>